<dbReference type="SMART" id="SM00809">
    <property type="entry name" value="Alpha_adaptinC2"/>
    <property type="match status" value="1"/>
</dbReference>
<evidence type="ECO:0000313" key="16">
    <source>
        <dbReference type="Proteomes" id="UP000016665"/>
    </source>
</evidence>
<dbReference type="Gene3D" id="2.60.40.1230">
    <property type="match status" value="1"/>
</dbReference>
<dbReference type="Gene3D" id="1.20.58.160">
    <property type="match status" value="1"/>
</dbReference>
<dbReference type="HOGENOM" id="CLU_015010_0_0_1"/>
<evidence type="ECO:0000256" key="3">
    <source>
        <dbReference type="ARBA" id="ARBA00008099"/>
    </source>
</evidence>
<dbReference type="OMA" id="PDNYEPN"/>
<evidence type="ECO:0000256" key="10">
    <source>
        <dbReference type="ARBA" id="ARBA00023136"/>
    </source>
</evidence>
<dbReference type="GO" id="GO:1990778">
    <property type="term" value="P:protein localization to cell periphery"/>
    <property type="evidence" value="ECO:0007669"/>
    <property type="project" value="UniProtKB-ARBA"/>
</dbReference>
<reference evidence="15" key="3">
    <citation type="submission" date="2025-09" db="UniProtKB">
        <authorList>
            <consortium name="Ensembl"/>
        </authorList>
    </citation>
    <scope>IDENTIFICATION</scope>
</reference>
<dbReference type="FunFam" id="1.20.5.170:FF:000023">
    <property type="entry name" value="ADP-ribosylation factor-binding protein GGA3 isoform X1"/>
    <property type="match status" value="1"/>
</dbReference>
<dbReference type="PANTHER" id="PTHR45905">
    <property type="entry name" value="GOLGI-LOCALIZED, GAMMA-ADAPTIN EAR CONTAINING, ARF BINDING PROTEIN"/>
    <property type="match status" value="1"/>
</dbReference>
<dbReference type="GO" id="GO:0006893">
    <property type="term" value="P:Golgi to plasma membrane transport"/>
    <property type="evidence" value="ECO:0007669"/>
    <property type="project" value="TreeGrafter"/>
</dbReference>
<evidence type="ECO:0000256" key="9">
    <source>
        <dbReference type="ARBA" id="ARBA00023034"/>
    </source>
</evidence>
<dbReference type="InterPro" id="IPR008153">
    <property type="entry name" value="GAE_dom"/>
</dbReference>
<dbReference type="SUPFAM" id="SSF49348">
    <property type="entry name" value="Clathrin adaptor appendage domain"/>
    <property type="match status" value="1"/>
</dbReference>
<dbReference type="Pfam" id="PF00790">
    <property type="entry name" value="VHS"/>
    <property type="match status" value="1"/>
</dbReference>
<keyword evidence="7" id="KW-0832">Ubl conjugation</keyword>
<dbReference type="SUPFAM" id="SSF48464">
    <property type="entry name" value="ENTH/VHS domain"/>
    <property type="match status" value="1"/>
</dbReference>
<accession>U3KEG5</accession>
<feature type="domain" description="GAE" evidence="13">
    <location>
        <begin position="510"/>
        <end position="631"/>
    </location>
</feature>
<dbReference type="InterPro" id="IPR013041">
    <property type="entry name" value="Clathrin_app_Ig-like_sf"/>
</dbReference>
<dbReference type="Ensembl" id="ENSFALT00000013475.2">
    <property type="protein sequence ID" value="ENSFALP00000013419.1"/>
    <property type="gene ID" value="ENSFALG00000012856.2"/>
</dbReference>
<keyword evidence="4" id="KW-0813">Transport</keyword>
<dbReference type="eggNOG" id="KOG1086">
    <property type="taxonomic scope" value="Eukaryota"/>
</dbReference>
<feature type="domain" description="VHS" evidence="12">
    <location>
        <begin position="13"/>
        <end position="143"/>
    </location>
</feature>
<dbReference type="InterPro" id="IPR027422">
    <property type="entry name" value="GGA1-3"/>
</dbReference>
<dbReference type="PANTHER" id="PTHR45905:SF4">
    <property type="entry name" value="ADP-RIBOSYLATION FACTOR-BINDING PROTEIN GGA1"/>
    <property type="match status" value="1"/>
</dbReference>
<dbReference type="InterPro" id="IPR041198">
    <property type="entry name" value="GGA_N-GAT"/>
</dbReference>
<feature type="region of interest" description="Disordered" evidence="11">
    <location>
        <begin position="362"/>
        <end position="386"/>
    </location>
</feature>
<dbReference type="CDD" id="cd14239">
    <property type="entry name" value="GAT_GGA1_GGA2"/>
    <property type="match status" value="1"/>
</dbReference>
<comment type="subcellular location">
    <subcellularLocation>
        <location evidence="2">Early endosome membrane</location>
        <topology evidence="2">Peripheral membrane protein</topology>
    </subcellularLocation>
    <subcellularLocation>
        <location evidence="1">Golgi apparatus</location>
        <location evidence="1">trans-Golgi network membrane</location>
        <topology evidence="1">Peripheral membrane protein</topology>
    </subcellularLocation>
</comment>
<dbReference type="Gene3D" id="1.20.5.170">
    <property type="match status" value="1"/>
</dbReference>
<dbReference type="Gene3D" id="1.25.40.90">
    <property type="match status" value="1"/>
</dbReference>
<dbReference type="Pfam" id="PF02883">
    <property type="entry name" value="Alpha_adaptinC2"/>
    <property type="match status" value="1"/>
</dbReference>
<dbReference type="AlphaFoldDB" id="U3KEG5"/>
<dbReference type="PROSITE" id="PS50179">
    <property type="entry name" value="VHS"/>
    <property type="match status" value="1"/>
</dbReference>
<dbReference type="SUPFAM" id="SSF89009">
    <property type="entry name" value="GAT-like domain"/>
    <property type="match status" value="1"/>
</dbReference>
<keyword evidence="16" id="KW-1185">Reference proteome</keyword>
<evidence type="ECO:0000256" key="7">
    <source>
        <dbReference type="ARBA" id="ARBA00022843"/>
    </source>
</evidence>
<dbReference type="FunFam" id="1.25.40.90:FF:000011">
    <property type="entry name" value="ADP-ribosylation factor-binding protein GGA3 isoform X1"/>
    <property type="match status" value="1"/>
</dbReference>
<feature type="compositionally biased region" description="Low complexity" evidence="11">
    <location>
        <begin position="401"/>
        <end position="439"/>
    </location>
</feature>
<dbReference type="PROSITE" id="PS50909">
    <property type="entry name" value="GAT"/>
    <property type="match status" value="1"/>
</dbReference>
<feature type="domain" description="GAT" evidence="14">
    <location>
        <begin position="167"/>
        <end position="294"/>
    </location>
</feature>
<keyword evidence="9" id="KW-0333">Golgi apparatus</keyword>
<dbReference type="GO" id="GO:0031267">
    <property type="term" value="F:small GTPase binding"/>
    <property type="evidence" value="ECO:0007669"/>
    <property type="project" value="InterPro"/>
</dbReference>
<reference evidence="15" key="2">
    <citation type="submission" date="2025-08" db="UniProtKB">
        <authorList>
            <consortium name="Ensembl"/>
        </authorList>
    </citation>
    <scope>IDENTIFICATION</scope>
</reference>
<dbReference type="FunFam" id="1.20.58.160:FF:000002">
    <property type="entry name" value="Golgi-associated, gamma adaptin ear containing, ARF binding protein 2"/>
    <property type="match status" value="1"/>
</dbReference>
<evidence type="ECO:0000313" key="15">
    <source>
        <dbReference type="Ensembl" id="ENSFALP00000013419.1"/>
    </source>
</evidence>
<evidence type="ECO:0000259" key="14">
    <source>
        <dbReference type="PROSITE" id="PS50909"/>
    </source>
</evidence>
<feature type="compositionally biased region" description="Polar residues" evidence="11">
    <location>
        <begin position="458"/>
        <end position="468"/>
    </location>
</feature>
<evidence type="ECO:0000256" key="5">
    <source>
        <dbReference type="ARBA" id="ARBA00022553"/>
    </source>
</evidence>
<dbReference type="GO" id="GO:0006886">
    <property type="term" value="P:intracellular protein transport"/>
    <property type="evidence" value="ECO:0007669"/>
    <property type="project" value="InterPro"/>
</dbReference>
<dbReference type="InterPro" id="IPR008152">
    <property type="entry name" value="Clathrin_a/b/g-adaptin_app_Ig"/>
</dbReference>
<keyword evidence="8" id="KW-0653">Protein transport</keyword>
<dbReference type="GeneTree" id="ENSGT00940000156448"/>
<dbReference type="FunFam" id="2.60.40.1230:FF:000001">
    <property type="entry name" value="ADP-ribosylation factor-binding protein GGA1 isoform 1"/>
    <property type="match status" value="1"/>
</dbReference>
<dbReference type="GO" id="GO:0043130">
    <property type="term" value="F:ubiquitin binding"/>
    <property type="evidence" value="ECO:0007669"/>
    <property type="project" value="InterPro"/>
</dbReference>
<evidence type="ECO:0000256" key="6">
    <source>
        <dbReference type="ARBA" id="ARBA00022753"/>
    </source>
</evidence>
<dbReference type="InterPro" id="IPR038425">
    <property type="entry name" value="GAT_sf"/>
</dbReference>
<keyword evidence="10" id="KW-0472">Membrane</keyword>
<evidence type="ECO:0000256" key="4">
    <source>
        <dbReference type="ARBA" id="ARBA00022448"/>
    </source>
</evidence>
<dbReference type="InterPro" id="IPR004152">
    <property type="entry name" value="GAT_dom"/>
</dbReference>
<dbReference type="PROSITE" id="PS50180">
    <property type="entry name" value="GAE"/>
    <property type="match status" value="1"/>
</dbReference>
<dbReference type="CDD" id="cd17009">
    <property type="entry name" value="VHS_GGA1"/>
    <property type="match status" value="1"/>
</dbReference>
<name>U3KEG5_FICAL</name>
<protein>
    <submittedName>
        <fullName evidence="15">Golgi associated, gamma adaptin ear containing, ARF binding protein 1</fullName>
    </submittedName>
</protein>
<keyword evidence="5" id="KW-0597">Phosphoprotein</keyword>
<feature type="compositionally biased region" description="Polar residues" evidence="11">
    <location>
        <begin position="370"/>
        <end position="386"/>
    </location>
</feature>
<dbReference type="InterPro" id="IPR008942">
    <property type="entry name" value="ENTH_VHS"/>
</dbReference>
<evidence type="ECO:0000256" key="1">
    <source>
        <dbReference type="ARBA" id="ARBA00004150"/>
    </source>
</evidence>
<dbReference type="GO" id="GO:0072657">
    <property type="term" value="P:protein localization to membrane"/>
    <property type="evidence" value="ECO:0007669"/>
    <property type="project" value="UniProtKB-ARBA"/>
</dbReference>
<feature type="region of interest" description="Disordered" evidence="11">
    <location>
        <begin position="398"/>
        <end position="488"/>
    </location>
</feature>
<gene>
    <name evidence="15" type="primary">GGA1</name>
</gene>
<organism evidence="15 16">
    <name type="scientific">Ficedula albicollis</name>
    <name type="common">Collared flycatcher</name>
    <name type="synonym">Muscicapa albicollis</name>
    <dbReference type="NCBI Taxonomy" id="59894"/>
    <lineage>
        <taxon>Eukaryota</taxon>
        <taxon>Metazoa</taxon>
        <taxon>Chordata</taxon>
        <taxon>Craniata</taxon>
        <taxon>Vertebrata</taxon>
        <taxon>Euteleostomi</taxon>
        <taxon>Archelosauria</taxon>
        <taxon>Archosauria</taxon>
        <taxon>Dinosauria</taxon>
        <taxon>Saurischia</taxon>
        <taxon>Theropoda</taxon>
        <taxon>Coelurosauria</taxon>
        <taxon>Aves</taxon>
        <taxon>Neognathae</taxon>
        <taxon>Neoaves</taxon>
        <taxon>Telluraves</taxon>
        <taxon>Australaves</taxon>
        <taxon>Passeriformes</taxon>
        <taxon>Muscicapidae</taxon>
        <taxon>Ficedula</taxon>
    </lineage>
</organism>
<dbReference type="Pfam" id="PF03127">
    <property type="entry name" value="GAT"/>
    <property type="match status" value="1"/>
</dbReference>
<evidence type="ECO:0000256" key="2">
    <source>
        <dbReference type="ARBA" id="ARBA00004220"/>
    </source>
</evidence>
<dbReference type="GO" id="GO:0031901">
    <property type="term" value="C:early endosome membrane"/>
    <property type="evidence" value="ECO:0007669"/>
    <property type="project" value="UniProtKB-SubCell"/>
</dbReference>
<sequence length="639" mass="70540">MEPETLEARINKATNPLNKDLDWDGINAFCEQLNKELEGPPLATRLLAHKIQSPQEWEAIQALTVLESCMKSCGKRFHDEVGKFRFLNELIKVVSPKYLGSRTSEKVKSKILELMYSWTLGLPHEVKISEAYQMLKKQGIVKCDPKLPDDAPFPPPPPRPKNIIFDDEEKSKTLARLLKSSHPEDLRAANKLIKEMVQEDQKRMEKISKRVNAIEEVNNNVKLLTEMVTNYSKGETTESNEDLMKELYQRCERMRPMLFRLASDTEDNDEALAEILQANDNLTQVINLYKQLVRGEEINGETVASPLRGSTSALLDLSGLELPATCPSYPALPTLSGGSAVPVPDQAGSVSLLDDELMSLGLNDPAPHSVQASDSSGWNSFQSSDSNELSITPIMATPPVKADAGASSPKPSPSSSGLDDLDLLGKTLLQQSLPPESQQVRWEKQQPPPRLTLRDLQNRSSSGTTAHNPSAPPVLQTGSTAVPPQPPATVLPQEISLANITVPLESIKPSSILPVTVYDQHGFRVLFHFAKDALPERPDVLVVVISMLSTAPQPIRNIVFQSAVPKIMKVKLQPPSGTELPAFNPIVHPSAITQVLLLANPQKEKVRLRYKLTFTMGEQTYNEIGDVDQFPPPESWGNL</sequence>
<dbReference type="GO" id="GO:0005802">
    <property type="term" value="C:trans-Golgi network"/>
    <property type="evidence" value="ECO:0007669"/>
    <property type="project" value="InterPro"/>
</dbReference>
<evidence type="ECO:0000256" key="11">
    <source>
        <dbReference type="SAM" id="MobiDB-lite"/>
    </source>
</evidence>
<evidence type="ECO:0000259" key="12">
    <source>
        <dbReference type="PROSITE" id="PS50179"/>
    </source>
</evidence>
<dbReference type="InterPro" id="IPR002014">
    <property type="entry name" value="VHS_dom"/>
</dbReference>
<keyword evidence="6" id="KW-0967">Endosome</keyword>
<evidence type="ECO:0000259" key="13">
    <source>
        <dbReference type="PROSITE" id="PS50180"/>
    </source>
</evidence>
<dbReference type="SMART" id="SM00288">
    <property type="entry name" value="VHS"/>
    <property type="match status" value="1"/>
</dbReference>
<dbReference type="GO" id="GO:0035091">
    <property type="term" value="F:phosphatidylinositol binding"/>
    <property type="evidence" value="ECO:0007669"/>
    <property type="project" value="InterPro"/>
</dbReference>
<evidence type="ECO:0000256" key="8">
    <source>
        <dbReference type="ARBA" id="ARBA00022927"/>
    </source>
</evidence>
<comment type="similarity">
    <text evidence="3">Belongs to the GGA protein family.</text>
</comment>
<reference evidence="15 16" key="1">
    <citation type="journal article" date="2012" name="Nature">
        <title>The genomic landscape of species divergence in Ficedula flycatchers.</title>
        <authorList>
            <person name="Ellegren H."/>
            <person name="Smeds L."/>
            <person name="Burri R."/>
            <person name="Olason P.I."/>
            <person name="Backstrom N."/>
            <person name="Kawakami T."/>
            <person name="Kunstner A."/>
            <person name="Makinen H."/>
            <person name="Nadachowska-Brzyska K."/>
            <person name="Qvarnstrom A."/>
            <person name="Uebbing S."/>
            <person name="Wolf J.B."/>
        </authorList>
    </citation>
    <scope>NUCLEOTIDE SEQUENCE [LARGE SCALE GENOMIC DNA]</scope>
</reference>
<dbReference type="Pfam" id="PF18308">
    <property type="entry name" value="GGA_N-GAT"/>
    <property type="match status" value="1"/>
</dbReference>
<dbReference type="STRING" id="59894.ENSFALP00000013419"/>
<proteinExistence type="inferred from homology"/>
<dbReference type="GO" id="GO:0034394">
    <property type="term" value="P:protein localization to cell surface"/>
    <property type="evidence" value="ECO:0007669"/>
    <property type="project" value="TreeGrafter"/>
</dbReference>
<dbReference type="Proteomes" id="UP000016665">
    <property type="component" value="Chromosome 1A"/>
</dbReference>